<keyword evidence="16" id="KW-1185">Reference proteome</keyword>
<sequence length="576" mass="63506">MGREKAVPMQQNIRITSHVTIVLTLLTALTALLLAGFMWLASVKVDDFSLTRQKGYVEQGLDEQVKAVQHELESVTAWNDAVLLVAKDDHPWIADNIGMWMHKYFSHDRTYVFNERDELVFAMRDGEDIAALTFLGDEKAAAALREDIRAALRKRTAPGDSNPPVLAEIFAEKILSIAGRPAVVSARPIVPSSDEVSLDAGKEFIAVAVRFLDASAVEKIARYARIETLHFTTDAAESTAAIPVMASAGSTLGYMAWQPIRPGLMLIEKIAPVGIAGIVVAMGVVIFLGRGLRKTTLDLSESRLALMRHRDQLEEGVRLRTTEIERQREELDRLLAQERHVNALQRQFVTMASHEFRTPLAIIDAAAQRLSRTKTTQKPEYVEEKSAQIRAAVLRMVDLMESILSAGRLETGKTTLKPERLSLAEIIESCCARQMDVRKSHRIHRDLSHLPQTILADRTTIEQVFTNLLSNAVKYAPQAPDIHIRTSTKNGMSYVSIQDAGIGMDAEDLPKLFQPYYRARSATGIAGTGIGLNLVKQIVDLHGGSISVESVLGRGTTFTVALPNKGPLANLIKRAA</sequence>
<dbReference type="PROSITE" id="PS50109">
    <property type="entry name" value="HIS_KIN"/>
    <property type="match status" value="1"/>
</dbReference>
<evidence type="ECO:0000256" key="4">
    <source>
        <dbReference type="ARBA" id="ARBA00022475"/>
    </source>
</evidence>
<dbReference type="SMART" id="SM00388">
    <property type="entry name" value="HisKA"/>
    <property type="match status" value="1"/>
</dbReference>
<keyword evidence="4" id="KW-1003">Cell membrane</keyword>
<evidence type="ECO:0000256" key="1">
    <source>
        <dbReference type="ARBA" id="ARBA00000085"/>
    </source>
</evidence>
<gene>
    <name evidence="15" type="ORF">RG540_PA01100</name>
</gene>
<evidence type="ECO:0000256" key="10">
    <source>
        <dbReference type="ARBA" id="ARBA00023012"/>
    </source>
</evidence>
<keyword evidence="5" id="KW-0597">Phosphoprotein</keyword>
<dbReference type="Pfam" id="PF02518">
    <property type="entry name" value="HATPase_c"/>
    <property type="match status" value="1"/>
</dbReference>
<dbReference type="SMART" id="SM00387">
    <property type="entry name" value="HATPase_c"/>
    <property type="match status" value="1"/>
</dbReference>
<dbReference type="SUPFAM" id="SSF47384">
    <property type="entry name" value="Homodimeric domain of signal transducing histidine kinase"/>
    <property type="match status" value="1"/>
</dbReference>
<geneLocation type="plasmid" evidence="16">
    <name>II</name>
</geneLocation>
<reference evidence="16" key="1">
    <citation type="journal article" date="2014" name="BMC Genomics">
        <title>Genome sequencing of two Neorhizobium galegae strains reveals a noeT gene responsible for the unusual acetylation of the nodulation factors.</title>
        <authorList>
            <person name="Osterman J."/>
            <person name="Marsh J."/>
            <person name="Laine P.K."/>
            <person name="Zeng Z."/>
            <person name="Alatalo E."/>
            <person name="Sullivan J.T."/>
            <person name="Young J.P."/>
            <person name="Thomas-Oates J."/>
            <person name="Paulin L."/>
            <person name="Lindstrom K."/>
        </authorList>
    </citation>
    <scope>NUCLEOTIDE SEQUENCE [LARGE SCALE GENOMIC DNA]</scope>
    <source>
        <strain evidence="16">HAMBI 540</strain>
    </source>
</reference>
<keyword evidence="6" id="KW-0808">Transferase</keyword>
<keyword evidence="12" id="KW-0175">Coiled coil</keyword>
<dbReference type="PRINTS" id="PR00344">
    <property type="entry name" value="BCTRLSENSOR"/>
</dbReference>
<feature type="domain" description="Histidine kinase" evidence="14">
    <location>
        <begin position="351"/>
        <end position="566"/>
    </location>
</feature>
<comment type="catalytic activity">
    <reaction evidence="1">
        <text>ATP + protein L-histidine = ADP + protein N-phospho-L-histidine.</text>
        <dbReference type="EC" id="2.7.13.3"/>
    </reaction>
</comment>
<evidence type="ECO:0000256" key="9">
    <source>
        <dbReference type="ARBA" id="ARBA00022840"/>
    </source>
</evidence>
<dbReference type="Proteomes" id="UP000028181">
    <property type="component" value="Plasmid pHAMBI540a"/>
</dbReference>
<keyword evidence="13" id="KW-0812">Transmembrane</keyword>
<organism evidence="15 16">
    <name type="scientific">Neorhizobium galegae bv. orientalis str. HAMBI 540</name>
    <dbReference type="NCBI Taxonomy" id="1028800"/>
    <lineage>
        <taxon>Bacteria</taxon>
        <taxon>Pseudomonadati</taxon>
        <taxon>Pseudomonadota</taxon>
        <taxon>Alphaproteobacteria</taxon>
        <taxon>Hyphomicrobiales</taxon>
        <taxon>Rhizobiaceae</taxon>
        <taxon>Rhizobium/Agrobacterium group</taxon>
        <taxon>Neorhizobium</taxon>
    </lineage>
</organism>
<dbReference type="InterPro" id="IPR005467">
    <property type="entry name" value="His_kinase_dom"/>
</dbReference>
<dbReference type="eggNOG" id="COG2205">
    <property type="taxonomic scope" value="Bacteria"/>
</dbReference>
<feature type="transmembrane region" description="Helical" evidence="13">
    <location>
        <begin position="21"/>
        <end position="41"/>
    </location>
</feature>
<dbReference type="EC" id="2.7.13.3" evidence="3"/>
<keyword evidence="7" id="KW-0547">Nucleotide-binding</keyword>
<dbReference type="InterPro" id="IPR007892">
    <property type="entry name" value="CHASE4"/>
</dbReference>
<dbReference type="GO" id="GO:0005886">
    <property type="term" value="C:plasma membrane"/>
    <property type="evidence" value="ECO:0007669"/>
    <property type="project" value="UniProtKB-SubCell"/>
</dbReference>
<dbReference type="InterPro" id="IPR036097">
    <property type="entry name" value="HisK_dim/P_sf"/>
</dbReference>
<evidence type="ECO:0000256" key="2">
    <source>
        <dbReference type="ARBA" id="ARBA00004236"/>
    </source>
</evidence>
<keyword evidence="15" id="KW-0614">Plasmid</keyword>
<dbReference type="OrthoDB" id="9806130at2"/>
<evidence type="ECO:0000256" key="11">
    <source>
        <dbReference type="ARBA" id="ARBA00023136"/>
    </source>
</evidence>
<comment type="subcellular location">
    <subcellularLocation>
        <location evidence="2">Cell membrane</location>
    </subcellularLocation>
</comment>
<dbReference type="EMBL" id="HG938354">
    <property type="protein sequence ID" value="CDN50789.1"/>
    <property type="molecule type" value="Genomic_DNA"/>
</dbReference>
<dbReference type="PANTHER" id="PTHR43711:SF26">
    <property type="entry name" value="SENSOR HISTIDINE KINASE RCSC"/>
    <property type="match status" value="1"/>
</dbReference>
<keyword evidence="10" id="KW-0902">Two-component regulatory system</keyword>
<dbReference type="InterPro" id="IPR003594">
    <property type="entry name" value="HATPase_dom"/>
</dbReference>
<dbReference type="CDD" id="cd00082">
    <property type="entry name" value="HisKA"/>
    <property type="match status" value="1"/>
</dbReference>
<feature type="coiled-coil region" evidence="12">
    <location>
        <begin position="317"/>
        <end position="344"/>
    </location>
</feature>
<dbReference type="InterPro" id="IPR004358">
    <property type="entry name" value="Sig_transdc_His_kin-like_C"/>
</dbReference>
<dbReference type="InterPro" id="IPR003661">
    <property type="entry name" value="HisK_dim/P_dom"/>
</dbReference>
<keyword evidence="13" id="KW-1133">Transmembrane helix</keyword>
<protein>
    <recommendedName>
        <fullName evidence="3">histidine kinase</fullName>
        <ecNumber evidence="3">2.7.13.3</ecNumber>
    </recommendedName>
</protein>
<dbReference type="FunFam" id="3.30.565.10:FF:000023">
    <property type="entry name" value="PAS domain-containing sensor histidine kinase"/>
    <property type="match status" value="1"/>
</dbReference>
<name>A0A068SY71_NEOGA</name>
<keyword evidence="8 15" id="KW-0418">Kinase</keyword>
<dbReference type="Pfam" id="PF05228">
    <property type="entry name" value="CHASE4"/>
    <property type="match status" value="1"/>
</dbReference>
<dbReference type="GO" id="GO:0005524">
    <property type="term" value="F:ATP binding"/>
    <property type="evidence" value="ECO:0007669"/>
    <property type="project" value="UniProtKB-KW"/>
</dbReference>
<evidence type="ECO:0000256" key="3">
    <source>
        <dbReference type="ARBA" id="ARBA00012438"/>
    </source>
</evidence>
<evidence type="ECO:0000256" key="13">
    <source>
        <dbReference type="SAM" id="Phobius"/>
    </source>
</evidence>
<evidence type="ECO:0000313" key="16">
    <source>
        <dbReference type="Proteomes" id="UP000028181"/>
    </source>
</evidence>
<dbReference type="Gene3D" id="1.10.287.130">
    <property type="match status" value="1"/>
</dbReference>
<dbReference type="HOGENOM" id="CLU_473137_0_0_5"/>
<evidence type="ECO:0000256" key="6">
    <source>
        <dbReference type="ARBA" id="ARBA00022679"/>
    </source>
</evidence>
<dbReference type="GO" id="GO:0000155">
    <property type="term" value="F:phosphorelay sensor kinase activity"/>
    <property type="evidence" value="ECO:0007669"/>
    <property type="project" value="InterPro"/>
</dbReference>
<dbReference type="Gene3D" id="3.30.565.10">
    <property type="entry name" value="Histidine kinase-like ATPase, C-terminal domain"/>
    <property type="match status" value="1"/>
</dbReference>
<accession>A0A068SY71</accession>
<dbReference type="PATRIC" id="fig|1028800.3.peg.4718"/>
<evidence type="ECO:0000256" key="8">
    <source>
        <dbReference type="ARBA" id="ARBA00022777"/>
    </source>
</evidence>
<evidence type="ECO:0000256" key="12">
    <source>
        <dbReference type="SAM" id="Coils"/>
    </source>
</evidence>
<evidence type="ECO:0000313" key="15">
    <source>
        <dbReference type="EMBL" id="CDN50789.1"/>
    </source>
</evidence>
<keyword evidence="9" id="KW-0067">ATP-binding</keyword>
<proteinExistence type="predicted"/>
<evidence type="ECO:0000256" key="7">
    <source>
        <dbReference type="ARBA" id="ARBA00022741"/>
    </source>
</evidence>
<dbReference type="InterPro" id="IPR036890">
    <property type="entry name" value="HATPase_C_sf"/>
</dbReference>
<evidence type="ECO:0000259" key="14">
    <source>
        <dbReference type="PROSITE" id="PS50109"/>
    </source>
</evidence>
<dbReference type="KEGG" id="ngg:RG540_PA01100"/>
<dbReference type="SUPFAM" id="SSF55874">
    <property type="entry name" value="ATPase domain of HSP90 chaperone/DNA topoisomerase II/histidine kinase"/>
    <property type="match status" value="1"/>
</dbReference>
<dbReference type="InterPro" id="IPR050736">
    <property type="entry name" value="Sensor_HK_Regulatory"/>
</dbReference>
<dbReference type="AlphaFoldDB" id="A0A068SY71"/>
<feature type="transmembrane region" description="Helical" evidence="13">
    <location>
        <begin position="270"/>
        <end position="289"/>
    </location>
</feature>
<keyword evidence="11 13" id="KW-0472">Membrane</keyword>
<dbReference type="Pfam" id="PF00512">
    <property type="entry name" value="HisKA"/>
    <property type="match status" value="1"/>
</dbReference>
<dbReference type="PANTHER" id="PTHR43711">
    <property type="entry name" value="TWO-COMPONENT HISTIDINE KINASE"/>
    <property type="match status" value="1"/>
</dbReference>
<evidence type="ECO:0000256" key="5">
    <source>
        <dbReference type="ARBA" id="ARBA00022553"/>
    </source>
</evidence>